<dbReference type="EMBL" id="PTJD01000015">
    <property type="protein sequence ID" value="PPK92274.1"/>
    <property type="molecule type" value="Genomic_DNA"/>
</dbReference>
<evidence type="ECO:0000313" key="1">
    <source>
        <dbReference type="EMBL" id="PPK92274.1"/>
    </source>
</evidence>
<gene>
    <name evidence="1" type="ORF">CLV92_11520</name>
</gene>
<dbReference type="Proteomes" id="UP000239485">
    <property type="component" value="Unassembled WGS sequence"/>
</dbReference>
<organism evidence="1 2">
    <name type="scientific">Kineococcus xinjiangensis</name>
    <dbReference type="NCBI Taxonomy" id="512762"/>
    <lineage>
        <taxon>Bacteria</taxon>
        <taxon>Bacillati</taxon>
        <taxon>Actinomycetota</taxon>
        <taxon>Actinomycetes</taxon>
        <taxon>Kineosporiales</taxon>
        <taxon>Kineosporiaceae</taxon>
        <taxon>Kineococcus</taxon>
    </lineage>
</organism>
<keyword evidence="2" id="KW-1185">Reference proteome</keyword>
<comment type="caution">
    <text evidence="1">The sequence shown here is derived from an EMBL/GenBank/DDBJ whole genome shotgun (WGS) entry which is preliminary data.</text>
</comment>
<sequence>MATVVYLTLLALFLAALGRSAIPRRERLPLLERSAADLVADVARGARSLLR</sequence>
<dbReference type="AlphaFoldDB" id="A0A2S6IDH3"/>
<evidence type="ECO:0000313" key="2">
    <source>
        <dbReference type="Proteomes" id="UP000239485"/>
    </source>
</evidence>
<accession>A0A2S6IDH3</accession>
<reference evidence="1 2" key="1">
    <citation type="submission" date="2018-02" db="EMBL/GenBank/DDBJ databases">
        <title>Genomic Encyclopedia of Archaeal and Bacterial Type Strains, Phase II (KMG-II): from individual species to whole genera.</title>
        <authorList>
            <person name="Goeker M."/>
        </authorList>
    </citation>
    <scope>NUCLEOTIDE SEQUENCE [LARGE SCALE GENOMIC DNA]</scope>
    <source>
        <strain evidence="1 2">DSM 22857</strain>
    </source>
</reference>
<dbReference type="RefSeq" id="WP_158257307.1">
    <property type="nucleotide sequence ID" value="NZ_PTJD01000015.1"/>
</dbReference>
<proteinExistence type="predicted"/>
<protein>
    <submittedName>
        <fullName evidence="1">Uncharacterized protein</fullName>
    </submittedName>
</protein>
<name>A0A2S6IDH3_9ACTN</name>